<evidence type="ECO:0000313" key="3">
    <source>
        <dbReference type="EMBL" id="SCZ26156.1"/>
    </source>
</evidence>
<dbReference type="SUPFAM" id="SSF53850">
    <property type="entry name" value="Periplasmic binding protein-like II"/>
    <property type="match status" value="1"/>
</dbReference>
<evidence type="ECO:0000313" key="4">
    <source>
        <dbReference type="Proteomes" id="UP000199347"/>
    </source>
</evidence>
<dbReference type="OrthoDB" id="7374807at2"/>
<dbReference type="Gene3D" id="3.40.190.10">
    <property type="entry name" value="Periplasmic binding protein-like II"/>
    <property type="match status" value="1"/>
</dbReference>
<dbReference type="CDD" id="cd07012">
    <property type="entry name" value="PBP2_Bug_TTT"/>
    <property type="match status" value="1"/>
</dbReference>
<accession>A0A1G5MLV2</accession>
<dbReference type="InterPro" id="IPR005064">
    <property type="entry name" value="BUG"/>
</dbReference>
<protein>
    <submittedName>
        <fullName evidence="3">Tripartite-type tricarboxylate transporter, receptor component TctC</fullName>
    </submittedName>
</protein>
<feature type="chain" id="PRO_5011465963" evidence="2">
    <location>
        <begin position="27"/>
        <end position="318"/>
    </location>
</feature>
<dbReference type="Proteomes" id="UP000199347">
    <property type="component" value="Unassembled WGS sequence"/>
</dbReference>
<dbReference type="InterPro" id="IPR042100">
    <property type="entry name" value="Bug_dom1"/>
</dbReference>
<feature type="signal peptide" evidence="2">
    <location>
        <begin position="1"/>
        <end position="26"/>
    </location>
</feature>
<dbReference type="PANTHER" id="PTHR42928">
    <property type="entry name" value="TRICARBOXYLATE-BINDING PROTEIN"/>
    <property type="match status" value="1"/>
</dbReference>
<dbReference type="Gene3D" id="3.40.190.150">
    <property type="entry name" value="Bordetella uptake gene, domain 1"/>
    <property type="match status" value="1"/>
</dbReference>
<dbReference type="AlphaFoldDB" id="A0A1G5MLV2"/>
<keyword evidence="3" id="KW-0675">Receptor</keyword>
<gene>
    <name evidence="3" type="ORF">SAMN03080610_00910</name>
</gene>
<dbReference type="PANTHER" id="PTHR42928:SF5">
    <property type="entry name" value="BLR1237 PROTEIN"/>
    <property type="match status" value="1"/>
</dbReference>
<keyword evidence="2" id="KW-0732">Signal</keyword>
<evidence type="ECO:0000256" key="1">
    <source>
        <dbReference type="ARBA" id="ARBA00006987"/>
    </source>
</evidence>
<dbReference type="Pfam" id="PF03401">
    <property type="entry name" value="TctC"/>
    <property type="match status" value="1"/>
</dbReference>
<name>A0A1G5MLV2_AFIMA</name>
<evidence type="ECO:0000256" key="2">
    <source>
        <dbReference type="SAM" id="SignalP"/>
    </source>
</evidence>
<proteinExistence type="inferred from homology"/>
<keyword evidence="4" id="KW-1185">Reference proteome</keyword>
<comment type="similarity">
    <text evidence="1">Belongs to the UPF0065 (bug) family.</text>
</comment>
<sequence>MHLKSSLAALALAASSLAIFASPSYAEYPEKPVEMIVPYGAGGSTDVLARLVAEYGEKYLGQPMVVVNRPGAGGQIGFAAIASAKPDGYTIGWINSGILTSPIVRPDVTFNIDTFDYVANIVTDPGVLAVAGTSDYASLEDFLAAAKEKTLTVSHEGVGGGDHLAVLQLESEADVEFNLVAFNGDAEAKAALMGGHIDAIEGNVSEQVELVEDGQLKPLVVWDSKRNADLPDTPTGKELGYNIVASSSRGLGGPKGMDEDALSKLRNAMVKVTEDPDFQADLKKLNMPLDVLVGDDYRAFMQEQDEGYKKLWAESPWQ</sequence>
<dbReference type="EMBL" id="FMVW01000001">
    <property type="protein sequence ID" value="SCZ26156.1"/>
    <property type="molecule type" value="Genomic_DNA"/>
</dbReference>
<dbReference type="STRING" id="1120955.SAMN03080610_00910"/>
<dbReference type="PIRSF" id="PIRSF017082">
    <property type="entry name" value="YflP"/>
    <property type="match status" value="1"/>
</dbReference>
<reference evidence="3 4" key="1">
    <citation type="submission" date="2016-10" db="EMBL/GenBank/DDBJ databases">
        <authorList>
            <person name="de Groot N.N."/>
        </authorList>
    </citation>
    <scope>NUCLEOTIDE SEQUENCE [LARGE SCALE GENOMIC DNA]</scope>
    <source>
        <strain evidence="3 4">DSM 2698</strain>
    </source>
</reference>
<dbReference type="RefSeq" id="WP_092809890.1">
    <property type="nucleotide sequence ID" value="NZ_FMVW01000001.1"/>
</dbReference>
<organism evidence="3 4">
    <name type="scientific">Afifella marina DSM 2698</name>
    <dbReference type="NCBI Taxonomy" id="1120955"/>
    <lineage>
        <taxon>Bacteria</taxon>
        <taxon>Pseudomonadati</taxon>
        <taxon>Pseudomonadota</taxon>
        <taxon>Alphaproteobacteria</taxon>
        <taxon>Hyphomicrobiales</taxon>
        <taxon>Afifellaceae</taxon>
        <taxon>Afifella</taxon>
    </lineage>
</organism>